<dbReference type="eggNOG" id="ENOG502SG4P">
    <property type="taxonomic scope" value="Eukaryota"/>
</dbReference>
<evidence type="ECO:0000256" key="1">
    <source>
        <dbReference type="ARBA" id="ARBA00001947"/>
    </source>
</evidence>
<dbReference type="GO" id="GO:0046872">
    <property type="term" value="F:metal ion binding"/>
    <property type="evidence" value="ECO:0007669"/>
    <property type="project" value="UniProtKB-KW"/>
</dbReference>
<dbReference type="EMBL" id="GG663738">
    <property type="protein sequence ID" value="EEH57550.1"/>
    <property type="molecule type" value="Genomic_DNA"/>
</dbReference>
<dbReference type="OMA" id="GWAIEDY"/>
<protein>
    <submittedName>
        <fullName evidence="6">Predicted protein</fullName>
    </submittedName>
</protein>
<dbReference type="PANTHER" id="PTHR35005:SF1">
    <property type="entry name" value="2-AMINO-5-FORMYLAMINO-6-RIBOSYLAMINOPYRIMIDIN-4(3H)-ONE 5'-MONOPHOSPHATE DEFORMYLASE"/>
    <property type="match status" value="1"/>
</dbReference>
<dbReference type="GO" id="GO:0016811">
    <property type="term" value="F:hydrolase activity, acting on carbon-nitrogen (but not peptide) bonds, in linear amides"/>
    <property type="evidence" value="ECO:0007669"/>
    <property type="project" value="TreeGrafter"/>
</dbReference>
<dbReference type="Pfam" id="PF02633">
    <property type="entry name" value="Creatininase"/>
    <property type="match status" value="1"/>
</dbReference>
<evidence type="ECO:0000313" key="7">
    <source>
        <dbReference type="Proteomes" id="UP000001876"/>
    </source>
</evidence>
<evidence type="ECO:0000256" key="5">
    <source>
        <dbReference type="SAM" id="MobiDB-lite"/>
    </source>
</evidence>
<evidence type="ECO:0000256" key="2">
    <source>
        <dbReference type="ARBA" id="ARBA00022723"/>
    </source>
</evidence>
<dbReference type="GeneID" id="9683414"/>
<keyword evidence="7" id="KW-1185">Reference proteome</keyword>
<feature type="region of interest" description="Disordered" evidence="5">
    <location>
        <begin position="273"/>
        <end position="301"/>
    </location>
</feature>
<organism evidence="7">
    <name type="scientific">Micromonas pusilla (strain CCMP1545)</name>
    <name type="common">Picoplanktonic green alga</name>
    <dbReference type="NCBI Taxonomy" id="564608"/>
    <lineage>
        <taxon>Eukaryota</taxon>
        <taxon>Viridiplantae</taxon>
        <taxon>Chlorophyta</taxon>
        <taxon>Mamiellophyceae</taxon>
        <taxon>Mamiellales</taxon>
        <taxon>Mamiellaceae</taxon>
        <taxon>Micromonas</taxon>
    </lineage>
</organism>
<dbReference type="AlphaFoldDB" id="C1MPL3"/>
<dbReference type="KEGG" id="mpp:MICPUCDRAFT_56948"/>
<evidence type="ECO:0000256" key="3">
    <source>
        <dbReference type="ARBA" id="ARBA00022801"/>
    </source>
</evidence>
<name>C1MPL3_MICPC</name>
<dbReference type="PANTHER" id="PTHR35005">
    <property type="entry name" value="3-DEHYDRO-SCYLLO-INOSOSE HYDROLASE"/>
    <property type="match status" value="1"/>
</dbReference>
<keyword evidence="4" id="KW-0862">Zinc</keyword>
<dbReference type="SUPFAM" id="SSF102215">
    <property type="entry name" value="Creatininase"/>
    <property type="match status" value="1"/>
</dbReference>
<keyword evidence="3" id="KW-0378">Hydrolase</keyword>
<dbReference type="Gene3D" id="3.40.50.10310">
    <property type="entry name" value="Creatininase"/>
    <property type="match status" value="1"/>
</dbReference>
<accession>C1MPL3</accession>
<reference evidence="6 7" key="1">
    <citation type="journal article" date="2009" name="Science">
        <title>Green evolution and dynamic adaptations revealed by genomes of the marine picoeukaryotes Micromonas.</title>
        <authorList>
            <person name="Worden A.Z."/>
            <person name="Lee J.H."/>
            <person name="Mock T."/>
            <person name="Rouze P."/>
            <person name="Simmons M.P."/>
            <person name="Aerts A.L."/>
            <person name="Allen A.E."/>
            <person name="Cuvelier M.L."/>
            <person name="Derelle E."/>
            <person name="Everett M.V."/>
            <person name="Foulon E."/>
            <person name="Grimwood J."/>
            <person name="Gundlach H."/>
            <person name="Henrissat B."/>
            <person name="Napoli C."/>
            <person name="McDonald S.M."/>
            <person name="Parker M.S."/>
            <person name="Rombauts S."/>
            <person name="Salamov A."/>
            <person name="Von Dassow P."/>
            <person name="Badger J.H."/>
            <person name="Coutinho P.M."/>
            <person name="Demir E."/>
            <person name="Dubchak I."/>
            <person name="Gentemann C."/>
            <person name="Eikrem W."/>
            <person name="Gready J.E."/>
            <person name="John U."/>
            <person name="Lanier W."/>
            <person name="Lindquist E.A."/>
            <person name="Lucas S."/>
            <person name="Mayer K.F."/>
            <person name="Moreau H."/>
            <person name="Not F."/>
            <person name="Otillar R."/>
            <person name="Panaud O."/>
            <person name="Pangilinan J."/>
            <person name="Paulsen I."/>
            <person name="Piegu B."/>
            <person name="Poliakov A."/>
            <person name="Robbens S."/>
            <person name="Schmutz J."/>
            <person name="Toulza E."/>
            <person name="Wyss T."/>
            <person name="Zelensky A."/>
            <person name="Zhou K."/>
            <person name="Armbrust E.V."/>
            <person name="Bhattacharya D."/>
            <person name="Goodenough U.W."/>
            <person name="Van de Peer Y."/>
            <person name="Grigoriev I.V."/>
        </authorList>
    </citation>
    <scope>NUCLEOTIDE SEQUENCE [LARGE SCALE GENOMIC DNA]</scope>
    <source>
        <strain evidence="6 7">CCMP1545</strain>
    </source>
</reference>
<dbReference type="RefSeq" id="XP_003057599.1">
    <property type="nucleotide sequence ID" value="XM_003057553.1"/>
</dbReference>
<dbReference type="OrthoDB" id="4524at2759"/>
<sequence length="301" mass="32714">MTTAEFDEMDASNVIALLPVGAIEQHGPHLPVCVDAAINAGVLDVALRLLPSEIPLTVLPAFPYGKSVEHDDFAGTISLSASTLIAAWTDIGESVHRAGIEKLVLFNSHGGQPQVMDIVARDLRKRFGMFVVCVNWFSFGVPEGLYDDEEIKHGLHAGDVETSVMLHLHPESVTMSRARDFPSAGADMERDFTYLSPEGGGIGFGWLAQDLNHAGATGNASEATAVKGEATVEHAAERLVELLREVHDFDPACVFRKGAGEYCQVRFRKVWEEDEERAGEGGGRAREGEPSRYRSHYGGNR</sequence>
<dbReference type="Proteomes" id="UP000001876">
    <property type="component" value="Unassembled WGS sequence"/>
</dbReference>
<evidence type="ECO:0000313" key="6">
    <source>
        <dbReference type="EMBL" id="EEH57550.1"/>
    </source>
</evidence>
<dbReference type="InterPro" id="IPR003785">
    <property type="entry name" value="Creatininase/forma_Hydrolase"/>
</dbReference>
<gene>
    <name evidence="6" type="ORF">MICPUCDRAFT_56948</name>
</gene>
<dbReference type="STRING" id="564608.C1MPL3"/>
<comment type="cofactor">
    <cofactor evidence="1">
        <name>Zn(2+)</name>
        <dbReference type="ChEBI" id="CHEBI:29105"/>
    </cofactor>
</comment>
<dbReference type="InterPro" id="IPR024087">
    <property type="entry name" value="Creatininase-like_sf"/>
</dbReference>
<feature type="compositionally biased region" description="Basic and acidic residues" evidence="5">
    <location>
        <begin position="283"/>
        <end position="292"/>
    </location>
</feature>
<dbReference type="GO" id="GO:0009231">
    <property type="term" value="P:riboflavin biosynthetic process"/>
    <property type="evidence" value="ECO:0007669"/>
    <property type="project" value="TreeGrafter"/>
</dbReference>
<proteinExistence type="predicted"/>
<evidence type="ECO:0000256" key="4">
    <source>
        <dbReference type="ARBA" id="ARBA00022833"/>
    </source>
</evidence>
<keyword evidence="2" id="KW-0479">Metal-binding</keyword>